<keyword evidence="3" id="KW-0732">Signal</keyword>
<accession>A0ABW0BH36</accession>
<protein>
    <submittedName>
        <fullName evidence="4">TolB family protein</fullName>
    </submittedName>
</protein>
<comment type="similarity">
    <text evidence="1">Belongs to the TolB family.</text>
</comment>
<dbReference type="SUPFAM" id="SSF82171">
    <property type="entry name" value="DPP6 N-terminal domain-like"/>
    <property type="match status" value="1"/>
</dbReference>
<dbReference type="Pfam" id="PF07676">
    <property type="entry name" value="PD40"/>
    <property type="match status" value="3"/>
</dbReference>
<proteinExistence type="inferred from homology"/>
<feature type="region of interest" description="Disordered" evidence="2">
    <location>
        <begin position="31"/>
        <end position="50"/>
    </location>
</feature>
<evidence type="ECO:0000313" key="5">
    <source>
        <dbReference type="Proteomes" id="UP001596087"/>
    </source>
</evidence>
<feature type="chain" id="PRO_5046556875" evidence="3">
    <location>
        <begin position="23"/>
        <end position="394"/>
    </location>
</feature>
<feature type="signal peptide" evidence="3">
    <location>
        <begin position="1"/>
        <end position="22"/>
    </location>
</feature>
<gene>
    <name evidence="4" type="ORF">ACFPGP_07715</name>
</gene>
<dbReference type="InterPro" id="IPR011659">
    <property type="entry name" value="WD40"/>
</dbReference>
<evidence type="ECO:0000256" key="3">
    <source>
        <dbReference type="SAM" id="SignalP"/>
    </source>
</evidence>
<dbReference type="PANTHER" id="PTHR36842:SF1">
    <property type="entry name" value="PROTEIN TOLB"/>
    <property type="match status" value="1"/>
</dbReference>
<dbReference type="Gene3D" id="2.120.10.30">
    <property type="entry name" value="TolB, C-terminal domain"/>
    <property type="match status" value="3"/>
</dbReference>
<evidence type="ECO:0000313" key="4">
    <source>
        <dbReference type="EMBL" id="MFC5176555.1"/>
    </source>
</evidence>
<dbReference type="InterPro" id="IPR011042">
    <property type="entry name" value="6-blade_b-propeller_TolB-like"/>
</dbReference>
<dbReference type="EMBL" id="JBHSKD010000007">
    <property type="protein sequence ID" value="MFC5176555.1"/>
    <property type="molecule type" value="Genomic_DNA"/>
</dbReference>
<organism evidence="4 5">
    <name type="scientific">Nocardioides taihuensis</name>
    <dbReference type="NCBI Taxonomy" id="1835606"/>
    <lineage>
        <taxon>Bacteria</taxon>
        <taxon>Bacillati</taxon>
        <taxon>Actinomycetota</taxon>
        <taxon>Actinomycetes</taxon>
        <taxon>Propionibacteriales</taxon>
        <taxon>Nocardioidaceae</taxon>
        <taxon>Nocardioides</taxon>
    </lineage>
</organism>
<keyword evidence="5" id="KW-1185">Reference proteome</keyword>
<dbReference type="PANTHER" id="PTHR36842">
    <property type="entry name" value="PROTEIN TOLB HOMOLOG"/>
    <property type="match status" value="1"/>
</dbReference>
<evidence type="ECO:0000256" key="2">
    <source>
        <dbReference type="SAM" id="MobiDB-lite"/>
    </source>
</evidence>
<dbReference type="Proteomes" id="UP001596087">
    <property type="component" value="Unassembled WGS sequence"/>
</dbReference>
<sequence length="394" mass="43032">MKTPTAVMLAAGGLLVAGAASATTIGPSAADTGAAPANRGVHGRATGVDPTAYPQNGMLVYTKQNNRDLDIYTVRPDGIQRTQLTFGGRASRPAWSPDGSQIAYVRDTRQGSQIKVMDPDGQNKRTVITVLGYPASLEWSPDGLWLAYSGPSETDGWEADIFQVEVASGAAQTLFGTEGYEEAPVWSPNGKKLLYMSWDLNFHGSRVFMLDTDAATTTEFALGVKHAGWATWTPDGAQVVYETYSDFEQGTDFYGFDLVAQDADGTHAHVLEDGPSDEREATFRPQGDRLCFSRGDSNFYRDPSYWYGLSTIAPDGTGYVRLTRTGEHEPVWSPDGRFIAAIRTQYSRGGNHQKGLWVLRANGSHLHQIVPGQVWDIDWQPVPDPQPPARSTHR</sequence>
<name>A0ABW0BH36_9ACTN</name>
<reference evidence="5" key="1">
    <citation type="journal article" date="2019" name="Int. J. Syst. Evol. Microbiol.">
        <title>The Global Catalogue of Microorganisms (GCM) 10K type strain sequencing project: providing services to taxonomists for standard genome sequencing and annotation.</title>
        <authorList>
            <consortium name="The Broad Institute Genomics Platform"/>
            <consortium name="The Broad Institute Genome Sequencing Center for Infectious Disease"/>
            <person name="Wu L."/>
            <person name="Ma J."/>
        </authorList>
    </citation>
    <scope>NUCLEOTIDE SEQUENCE [LARGE SCALE GENOMIC DNA]</scope>
    <source>
        <strain evidence="5">DFY41</strain>
    </source>
</reference>
<comment type="caution">
    <text evidence="4">The sequence shown here is derived from an EMBL/GenBank/DDBJ whole genome shotgun (WGS) entry which is preliminary data.</text>
</comment>
<dbReference type="RefSeq" id="WP_378588962.1">
    <property type="nucleotide sequence ID" value="NZ_JBHSKD010000007.1"/>
</dbReference>
<evidence type="ECO:0000256" key="1">
    <source>
        <dbReference type="ARBA" id="ARBA00009820"/>
    </source>
</evidence>